<dbReference type="OrthoDB" id="3639251at2759"/>
<evidence type="ECO:0000256" key="6">
    <source>
        <dbReference type="SAM" id="Phobius"/>
    </source>
</evidence>
<feature type="transmembrane region" description="Helical" evidence="6">
    <location>
        <begin position="271"/>
        <end position="289"/>
    </location>
</feature>
<feature type="transmembrane region" description="Helical" evidence="6">
    <location>
        <begin position="65"/>
        <end position="88"/>
    </location>
</feature>
<dbReference type="Proteomes" id="UP000027195">
    <property type="component" value="Unassembled WGS sequence"/>
</dbReference>
<keyword evidence="9" id="KW-1185">Reference proteome</keyword>
<evidence type="ECO:0000259" key="7">
    <source>
        <dbReference type="PROSITE" id="PS50850"/>
    </source>
</evidence>
<dbReference type="Gene3D" id="1.20.1250.20">
    <property type="entry name" value="MFS general substrate transporter like domains"/>
    <property type="match status" value="1"/>
</dbReference>
<comment type="subcellular location">
    <subcellularLocation>
        <location evidence="1">Membrane</location>
        <topology evidence="1">Multi-pass membrane protein</topology>
    </subcellularLocation>
</comment>
<dbReference type="InterPro" id="IPR011701">
    <property type="entry name" value="MFS"/>
</dbReference>
<name>A0A067MM25_BOTB1</name>
<dbReference type="AlphaFoldDB" id="A0A067MM25"/>
<dbReference type="HOGENOM" id="CLU_001265_0_1_1"/>
<protein>
    <recommendedName>
        <fullName evidence="7">Major facilitator superfamily (MFS) profile domain-containing protein</fullName>
    </recommendedName>
</protein>
<evidence type="ECO:0000256" key="1">
    <source>
        <dbReference type="ARBA" id="ARBA00004141"/>
    </source>
</evidence>
<dbReference type="InterPro" id="IPR020846">
    <property type="entry name" value="MFS_dom"/>
</dbReference>
<dbReference type="SUPFAM" id="SSF103473">
    <property type="entry name" value="MFS general substrate transporter"/>
    <property type="match status" value="1"/>
</dbReference>
<sequence length="397" mass="43428">MQTLPLSNSQFNIANVVCIISWSAFETPSNILLKKFRPSRWMAFLMLSWGAVTLAHAAVHDYKSLYALRFLLGAAEAGVFPGLVYFLTFWYKPSERLLRIAIIFATATAAGAFGGALAYGIGNLDGLSGLEGWRWLFILEGLPCCVCAVLVFLIMPDFPETAKWLSPEEKELAVKRLQGLASTKAAKVTWAEAKKTLRDWRLYFHYVSYICIAAPFASIALFSPSIVGGLGYEGLRAQLFTIPPYATAYLVTLCVALSAERYNARSLHASACMLAGSLGFLIQAILPPASFKARYAMLCLAAAGTFSSIPQLLAWLTINLHSTAAIGLAVALNITFSGPGQVVGTWIYRQSDAPRYRSGHLINFAVLLFGAVVVQGLRLYYVWKNKRLAAGQIPFLL</sequence>
<keyword evidence="5 6" id="KW-0472">Membrane</keyword>
<dbReference type="InParanoid" id="A0A067MM25"/>
<feature type="domain" description="Major facilitator superfamily (MFS) profile" evidence="7">
    <location>
        <begin position="1"/>
        <end position="388"/>
    </location>
</feature>
<dbReference type="InterPro" id="IPR036259">
    <property type="entry name" value="MFS_trans_sf"/>
</dbReference>
<feature type="transmembrane region" description="Helical" evidence="6">
    <location>
        <begin position="325"/>
        <end position="348"/>
    </location>
</feature>
<dbReference type="PANTHER" id="PTHR43791:SF49">
    <property type="entry name" value="TRANSPORTER, PUTATIVE (AFU_ORTHOLOGUE AFUA_4G04250)-RELATED"/>
    <property type="match status" value="1"/>
</dbReference>
<organism evidence="8 9">
    <name type="scientific">Botryobasidium botryosum (strain FD-172 SS1)</name>
    <dbReference type="NCBI Taxonomy" id="930990"/>
    <lineage>
        <taxon>Eukaryota</taxon>
        <taxon>Fungi</taxon>
        <taxon>Dikarya</taxon>
        <taxon>Basidiomycota</taxon>
        <taxon>Agaricomycotina</taxon>
        <taxon>Agaricomycetes</taxon>
        <taxon>Cantharellales</taxon>
        <taxon>Botryobasidiaceae</taxon>
        <taxon>Botryobasidium</taxon>
    </lineage>
</organism>
<feature type="transmembrane region" description="Helical" evidence="6">
    <location>
        <begin position="100"/>
        <end position="121"/>
    </location>
</feature>
<dbReference type="STRING" id="930990.A0A067MM25"/>
<dbReference type="EMBL" id="KL198026">
    <property type="protein sequence ID" value="KDQ16604.1"/>
    <property type="molecule type" value="Genomic_DNA"/>
</dbReference>
<dbReference type="GO" id="GO:0016020">
    <property type="term" value="C:membrane"/>
    <property type="evidence" value="ECO:0007669"/>
    <property type="project" value="UniProtKB-SubCell"/>
</dbReference>
<evidence type="ECO:0000256" key="3">
    <source>
        <dbReference type="ARBA" id="ARBA00022692"/>
    </source>
</evidence>
<accession>A0A067MM25</accession>
<feature type="transmembrane region" description="Helical" evidence="6">
    <location>
        <begin position="203"/>
        <end position="222"/>
    </location>
</feature>
<dbReference type="Pfam" id="PF07690">
    <property type="entry name" value="MFS_1"/>
    <property type="match status" value="1"/>
</dbReference>
<dbReference type="PROSITE" id="PS50850">
    <property type="entry name" value="MFS"/>
    <property type="match status" value="1"/>
</dbReference>
<proteinExistence type="predicted"/>
<feature type="transmembrane region" description="Helical" evidence="6">
    <location>
        <begin position="133"/>
        <end position="155"/>
    </location>
</feature>
<keyword evidence="4 6" id="KW-1133">Transmembrane helix</keyword>
<feature type="transmembrane region" description="Helical" evidence="6">
    <location>
        <begin position="295"/>
        <end position="318"/>
    </location>
</feature>
<evidence type="ECO:0000256" key="4">
    <source>
        <dbReference type="ARBA" id="ARBA00022989"/>
    </source>
</evidence>
<feature type="transmembrane region" description="Helical" evidence="6">
    <location>
        <begin position="360"/>
        <end position="381"/>
    </location>
</feature>
<keyword evidence="2" id="KW-0813">Transport</keyword>
<dbReference type="FunFam" id="1.20.1250.20:FF:000013">
    <property type="entry name" value="MFS general substrate transporter"/>
    <property type="match status" value="1"/>
</dbReference>
<feature type="transmembrane region" description="Helical" evidence="6">
    <location>
        <begin position="41"/>
        <end position="59"/>
    </location>
</feature>
<evidence type="ECO:0000313" key="8">
    <source>
        <dbReference type="EMBL" id="KDQ16604.1"/>
    </source>
</evidence>
<reference evidence="9" key="1">
    <citation type="journal article" date="2014" name="Proc. Natl. Acad. Sci. U.S.A.">
        <title>Extensive sampling of basidiomycete genomes demonstrates inadequacy of the white-rot/brown-rot paradigm for wood decay fungi.</title>
        <authorList>
            <person name="Riley R."/>
            <person name="Salamov A.A."/>
            <person name="Brown D.W."/>
            <person name="Nagy L.G."/>
            <person name="Floudas D."/>
            <person name="Held B.W."/>
            <person name="Levasseur A."/>
            <person name="Lombard V."/>
            <person name="Morin E."/>
            <person name="Otillar R."/>
            <person name="Lindquist E.A."/>
            <person name="Sun H."/>
            <person name="LaButti K.M."/>
            <person name="Schmutz J."/>
            <person name="Jabbour D."/>
            <person name="Luo H."/>
            <person name="Baker S.E."/>
            <person name="Pisabarro A.G."/>
            <person name="Walton J.D."/>
            <person name="Blanchette R.A."/>
            <person name="Henrissat B."/>
            <person name="Martin F."/>
            <person name="Cullen D."/>
            <person name="Hibbett D.S."/>
            <person name="Grigoriev I.V."/>
        </authorList>
    </citation>
    <scope>NUCLEOTIDE SEQUENCE [LARGE SCALE GENOMIC DNA]</scope>
    <source>
        <strain evidence="9">FD-172 SS1</strain>
    </source>
</reference>
<gene>
    <name evidence="8" type="ORF">BOTBODRAFT_129478</name>
</gene>
<dbReference type="GO" id="GO:0022857">
    <property type="term" value="F:transmembrane transporter activity"/>
    <property type="evidence" value="ECO:0007669"/>
    <property type="project" value="InterPro"/>
</dbReference>
<evidence type="ECO:0000256" key="5">
    <source>
        <dbReference type="ARBA" id="ARBA00023136"/>
    </source>
</evidence>
<feature type="transmembrane region" description="Helical" evidence="6">
    <location>
        <begin position="242"/>
        <end position="259"/>
    </location>
</feature>
<evidence type="ECO:0000256" key="2">
    <source>
        <dbReference type="ARBA" id="ARBA00022448"/>
    </source>
</evidence>
<keyword evidence="3 6" id="KW-0812">Transmembrane</keyword>
<evidence type="ECO:0000313" key="9">
    <source>
        <dbReference type="Proteomes" id="UP000027195"/>
    </source>
</evidence>
<dbReference type="PANTHER" id="PTHR43791">
    <property type="entry name" value="PERMEASE-RELATED"/>
    <property type="match status" value="1"/>
</dbReference>